<evidence type="ECO:0000256" key="2">
    <source>
        <dbReference type="SAM" id="MobiDB-lite"/>
    </source>
</evidence>
<gene>
    <name evidence="3" type="ORF">CCACVL1_26211</name>
</gene>
<name>A0A1R3GFJ1_COCAP</name>
<sequence length="193" mass="22386">MAFLGSNLASEVGLRLLLIPIGSNVVTRAACCSVGVVIPVYSTFRAIERHDENERQKWLTYWAAYGSFTLVEVFSDKLLFWFPYYYHFKFAFLVWLQLPSTEGAKKIYNNHLRPFLLKHQARVDSLMGFARAEMARFISTHHEDFRFVKMMFRKMRGSDPRMRGGQEPAEDGGLHEIEGQTRLISNQESDHED</sequence>
<evidence type="ECO:0000313" key="4">
    <source>
        <dbReference type="Proteomes" id="UP000188268"/>
    </source>
</evidence>
<organism evidence="3 4">
    <name type="scientific">Corchorus capsularis</name>
    <name type="common">Jute</name>
    <dbReference type="NCBI Taxonomy" id="210143"/>
    <lineage>
        <taxon>Eukaryota</taxon>
        <taxon>Viridiplantae</taxon>
        <taxon>Streptophyta</taxon>
        <taxon>Embryophyta</taxon>
        <taxon>Tracheophyta</taxon>
        <taxon>Spermatophyta</taxon>
        <taxon>Magnoliopsida</taxon>
        <taxon>eudicotyledons</taxon>
        <taxon>Gunneridae</taxon>
        <taxon>Pentapetalae</taxon>
        <taxon>rosids</taxon>
        <taxon>malvids</taxon>
        <taxon>Malvales</taxon>
        <taxon>Malvaceae</taxon>
        <taxon>Grewioideae</taxon>
        <taxon>Apeibeae</taxon>
        <taxon>Corchorus</taxon>
    </lineage>
</organism>
<evidence type="ECO:0000256" key="1">
    <source>
        <dbReference type="RuleBase" id="RU362006"/>
    </source>
</evidence>
<protein>
    <recommendedName>
        <fullName evidence="1">HVA22-like protein</fullName>
    </recommendedName>
</protein>
<dbReference type="EMBL" id="AWWV01014447">
    <property type="protein sequence ID" value="OMO56855.1"/>
    <property type="molecule type" value="Genomic_DNA"/>
</dbReference>
<dbReference type="Gramene" id="OMO56855">
    <property type="protein sequence ID" value="OMO56855"/>
    <property type="gene ID" value="CCACVL1_26211"/>
</dbReference>
<dbReference type="GO" id="GO:0016020">
    <property type="term" value="C:membrane"/>
    <property type="evidence" value="ECO:0007669"/>
    <property type="project" value="UniProtKB-SubCell"/>
</dbReference>
<proteinExistence type="inferred from homology"/>
<dbReference type="Proteomes" id="UP000188268">
    <property type="component" value="Unassembled WGS sequence"/>
</dbReference>
<dbReference type="InterPro" id="IPR004345">
    <property type="entry name" value="TB2_DP1_HVA22"/>
</dbReference>
<keyword evidence="4" id="KW-1185">Reference proteome</keyword>
<comment type="caution">
    <text evidence="3">The sequence shown here is derived from an EMBL/GenBank/DDBJ whole genome shotgun (WGS) entry which is preliminary data.</text>
</comment>
<evidence type="ECO:0000313" key="3">
    <source>
        <dbReference type="EMBL" id="OMO56855.1"/>
    </source>
</evidence>
<accession>A0A1R3GFJ1</accession>
<dbReference type="OMA" id="CLVYWAA"/>
<dbReference type="Pfam" id="PF03134">
    <property type="entry name" value="TB2_DP1_HVA22"/>
    <property type="match status" value="1"/>
</dbReference>
<dbReference type="OrthoDB" id="10009287at2759"/>
<reference evidence="3 4" key="1">
    <citation type="submission" date="2013-09" db="EMBL/GenBank/DDBJ databases">
        <title>Corchorus capsularis genome sequencing.</title>
        <authorList>
            <person name="Alam M."/>
            <person name="Haque M.S."/>
            <person name="Islam M.S."/>
            <person name="Emdad E.M."/>
            <person name="Islam M.M."/>
            <person name="Ahmed B."/>
            <person name="Halim A."/>
            <person name="Hossen Q.M.M."/>
            <person name="Hossain M.Z."/>
            <person name="Ahmed R."/>
            <person name="Khan M.M."/>
            <person name="Islam R."/>
            <person name="Rashid M.M."/>
            <person name="Khan S.A."/>
            <person name="Rahman M.S."/>
            <person name="Alam M."/>
        </authorList>
    </citation>
    <scope>NUCLEOTIDE SEQUENCE [LARGE SCALE GENOMIC DNA]</scope>
    <source>
        <strain evidence="4">cv. CVL-1</strain>
        <tissue evidence="3">Whole seedling</tissue>
    </source>
</reference>
<comment type="subcellular location">
    <subcellularLocation>
        <location evidence="1">Membrane</location>
        <topology evidence="1">Multi-pass membrane protein</topology>
    </subcellularLocation>
</comment>
<dbReference type="AlphaFoldDB" id="A0A1R3GFJ1"/>
<comment type="similarity">
    <text evidence="1">Belongs to the DP1 family.</text>
</comment>
<dbReference type="PANTHER" id="PTHR12300:SF150">
    <property type="entry name" value="HVA22-LIKE PROTEIN K"/>
    <property type="match status" value="1"/>
</dbReference>
<feature type="region of interest" description="Disordered" evidence="2">
    <location>
        <begin position="158"/>
        <end position="193"/>
    </location>
</feature>
<dbReference type="PANTHER" id="PTHR12300">
    <property type="entry name" value="HVA22-LIKE PROTEINS"/>
    <property type="match status" value="1"/>
</dbReference>